<proteinExistence type="predicted"/>
<feature type="domain" description="Spore coat protein U/FanG" evidence="2">
    <location>
        <begin position="15"/>
        <end position="116"/>
    </location>
</feature>
<feature type="chain" id="PRO_5046554695" evidence="1">
    <location>
        <begin position="24"/>
        <end position="120"/>
    </location>
</feature>
<sequence>MKHVASYLLALLFAGIRCTAGSAYTVGLSDGSNFSSGWRRMRQGASGNYLRYELYKATISSDRWGGVGAQRRSSVTADSNPSIHDGATAQGYTYRAEVDPAQTTPPVGTYTDNVVVDVQF</sequence>
<dbReference type="RefSeq" id="WP_370562381.1">
    <property type="nucleotide sequence ID" value="NZ_JBFWIB010000001.1"/>
</dbReference>
<comment type="caution">
    <text evidence="3">The sequence shown here is derived from an EMBL/GenBank/DDBJ whole genome shotgun (WGS) entry which is preliminary data.</text>
</comment>
<feature type="signal peptide" evidence="1">
    <location>
        <begin position="1"/>
        <end position="23"/>
    </location>
</feature>
<keyword evidence="1" id="KW-0732">Signal</keyword>
<protein>
    <submittedName>
        <fullName evidence="3">Spore coat U domain-containing protein</fullName>
    </submittedName>
</protein>
<gene>
    <name evidence="3" type="ORF">AB6713_09760</name>
</gene>
<reference evidence="3 4" key="1">
    <citation type="submission" date="2024-07" db="EMBL/GenBank/DDBJ databases">
        <title>Luteimonas salilacus sp. nov., isolated from the shore soil of Salt Lake in Tibet of China.</title>
        <authorList>
            <person name="Zhang X."/>
            <person name="Li A."/>
        </authorList>
    </citation>
    <scope>NUCLEOTIDE SEQUENCE [LARGE SCALE GENOMIC DNA]</scope>
    <source>
        <strain evidence="3 4">B3-2-R+30</strain>
    </source>
</reference>
<dbReference type="PANTHER" id="PTHR37089">
    <property type="entry name" value="PROTEIN U-RELATED"/>
    <property type="match status" value="1"/>
</dbReference>
<evidence type="ECO:0000259" key="2">
    <source>
        <dbReference type="Pfam" id="PF05229"/>
    </source>
</evidence>
<evidence type="ECO:0000256" key="1">
    <source>
        <dbReference type="SAM" id="SignalP"/>
    </source>
</evidence>
<keyword evidence="4" id="KW-1185">Reference proteome</keyword>
<accession>A0ABV4HQ69</accession>
<dbReference type="EMBL" id="JBFWIC010000011">
    <property type="protein sequence ID" value="MEZ0474896.1"/>
    <property type="molecule type" value="Genomic_DNA"/>
</dbReference>
<dbReference type="InterPro" id="IPR053167">
    <property type="entry name" value="Spore_coat_component"/>
</dbReference>
<organism evidence="3 4">
    <name type="scientific">Luteimonas salinilitoris</name>
    <dbReference type="NCBI Taxonomy" id="3237697"/>
    <lineage>
        <taxon>Bacteria</taxon>
        <taxon>Pseudomonadati</taxon>
        <taxon>Pseudomonadota</taxon>
        <taxon>Gammaproteobacteria</taxon>
        <taxon>Lysobacterales</taxon>
        <taxon>Lysobacteraceae</taxon>
        <taxon>Luteimonas</taxon>
    </lineage>
</organism>
<evidence type="ECO:0000313" key="3">
    <source>
        <dbReference type="EMBL" id="MEZ0474896.1"/>
    </source>
</evidence>
<dbReference type="PANTHER" id="PTHR37089:SF1">
    <property type="entry name" value="MEMBRANE PROTEIN"/>
    <property type="match status" value="1"/>
</dbReference>
<name>A0ABV4HQ69_9GAMM</name>
<dbReference type="SMART" id="SM00972">
    <property type="entry name" value="SCPU"/>
    <property type="match status" value="1"/>
</dbReference>
<dbReference type="Pfam" id="PF05229">
    <property type="entry name" value="SCPU"/>
    <property type="match status" value="1"/>
</dbReference>
<dbReference type="Proteomes" id="UP001566331">
    <property type="component" value="Unassembled WGS sequence"/>
</dbReference>
<dbReference type="InterPro" id="IPR007893">
    <property type="entry name" value="Spore_coat_U/FanG"/>
</dbReference>
<evidence type="ECO:0000313" key="4">
    <source>
        <dbReference type="Proteomes" id="UP001566331"/>
    </source>
</evidence>